<evidence type="ECO:0000313" key="1">
    <source>
        <dbReference type="EMBL" id="QKE89828.1"/>
    </source>
</evidence>
<dbReference type="RefSeq" id="WP_171834815.1">
    <property type="nucleotide sequence ID" value="NZ_CP053708.1"/>
</dbReference>
<dbReference type="EMBL" id="CP053708">
    <property type="protein sequence ID" value="QKE89828.1"/>
    <property type="molecule type" value="Genomic_DNA"/>
</dbReference>
<sequence>MARKDGRIPVGLIMLAAGSSVSLVWPPLKQAVTGARFKDAGLASSLIVALSNLCGSAVGISEFAADSRACERFVSKLTASWTRSRITISAAVMLLLPLAMPEAGAVEQARGPDLLCGTGSVCNQGQTAGRTTKTIETAQTPDDPYELYTLGGSEEGYVIGIVPSADNQLVKFGVFAVPDDFPWSKAVRIQKFKIGCARPVGGAYSRIEGPGPNLTRYWNVTCRILGSA</sequence>
<reference evidence="1 2" key="1">
    <citation type="journal article" date="2014" name="World J. Microbiol. Biotechnol.">
        <title>Biodiversity and physiological characteristics of Antarctic and Arctic lichens-associated bacteria.</title>
        <authorList>
            <person name="Lee Y.M."/>
            <person name="Kim E.H."/>
            <person name="Lee H.K."/>
            <person name="Hong S.G."/>
        </authorList>
    </citation>
    <scope>NUCLEOTIDE SEQUENCE [LARGE SCALE GENOMIC DNA]</scope>
    <source>
        <strain evidence="1 2">PAMC 26569</strain>
    </source>
</reference>
<organism evidence="1 2">
    <name type="scientific">Lichenicola cladoniae</name>
    <dbReference type="NCBI Taxonomy" id="1484109"/>
    <lineage>
        <taxon>Bacteria</taxon>
        <taxon>Pseudomonadati</taxon>
        <taxon>Pseudomonadota</taxon>
        <taxon>Alphaproteobacteria</taxon>
        <taxon>Acetobacterales</taxon>
        <taxon>Acetobacteraceae</taxon>
        <taxon>Lichenicola</taxon>
    </lineage>
</organism>
<dbReference type="Proteomes" id="UP000500767">
    <property type="component" value="Chromosome"/>
</dbReference>
<dbReference type="AlphaFoldDB" id="A0A6M8HN88"/>
<proteinExistence type="predicted"/>
<gene>
    <name evidence="1" type="ORF">HN018_07030</name>
</gene>
<protein>
    <submittedName>
        <fullName evidence="1">Uncharacterized protein</fullName>
    </submittedName>
</protein>
<accession>A0A6M8HN88</accession>
<evidence type="ECO:0000313" key="2">
    <source>
        <dbReference type="Proteomes" id="UP000500767"/>
    </source>
</evidence>
<keyword evidence="2" id="KW-1185">Reference proteome</keyword>
<name>A0A6M8HN88_9PROT</name>
<dbReference type="KEGG" id="lck:HN018_07030"/>